<protein>
    <submittedName>
        <fullName evidence="1">Uncharacterized protein</fullName>
    </submittedName>
</protein>
<name>A0A518H4Q2_9BACT</name>
<dbReference type="Proteomes" id="UP000317835">
    <property type="component" value="Chromosome"/>
</dbReference>
<organism evidence="1 2">
    <name type="scientific">Tautonia plasticadhaerens</name>
    <dbReference type="NCBI Taxonomy" id="2527974"/>
    <lineage>
        <taxon>Bacteria</taxon>
        <taxon>Pseudomonadati</taxon>
        <taxon>Planctomycetota</taxon>
        <taxon>Planctomycetia</taxon>
        <taxon>Isosphaerales</taxon>
        <taxon>Isosphaeraceae</taxon>
        <taxon>Tautonia</taxon>
    </lineage>
</organism>
<evidence type="ECO:0000313" key="2">
    <source>
        <dbReference type="Proteomes" id="UP000317835"/>
    </source>
</evidence>
<reference evidence="1 2" key="1">
    <citation type="submission" date="2019-02" db="EMBL/GenBank/DDBJ databases">
        <title>Deep-cultivation of Planctomycetes and their phenomic and genomic characterization uncovers novel biology.</title>
        <authorList>
            <person name="Wiegand S."/>
            <person name="Jogler M."/>
            <person name="Boedeker C."/>
            <person name="Pinto D."/>
            <person name="Vollmers J."/>
            <person name="Rivas-Marin E."/>
            <person name="Kohn T."/>
            <person name="Peeters S.H."/>
            <person name="Heuer A."/>
            <person name="Rast P."/>
            <person name="Oberbeckmann S."/>
            <person name="Bunk B."/>
            <person name="Jeske O."/>
            <person name="Meyerdierks A."/>
            <person name="Storesund J.E."/>
            <person name="Kallscheuer N."/>
            <person name="Luecker S."/>
            <person name="Lage O.M."/>
            <person name="Pohl T."/>
            <person name="Merkel B.J."/>
            <person name="Hornburger P."/>
            <person name="Mueller R.-W."/>
            <person name="Bruemmer F."/>
            <person name="Labrenz M."/>
            <person name="Spormann A.M."/>
            <person name="Op den Camp H."/>
            <person name="Overmann J."/>
            <person name="Amann R."/>
            <person name="Jetten M.S.M."/>
            <person name="Mascher T."/>
            <person name="Medema M.H."/>
            <person name="Devos D.P."/>
            <person name="Kaster A.-K."/>
            <person name="Ovreas L."/>
            <person name="Rohde M."/>
            <person name="Galperin M.Y."/>
            <person name="Jogler C."/>
        </authorList>
    </citation>
    <scope>NUCLEOTIDE SEQUENCE [LARGE SCALE GENOMIC DNA]</scope>
    <source>
        <strain evidence="1 2">ElP</strain>
    </source>
</reference>
<dbReference type="EMBL" id="CP036426">
    <property type="protein sequence ID" value="QDV35819.1"/>
    <property type="molecule type" value="Genomic_DNA"/>
</dbReference>
<dbReference type="AlphaFoldDB" id="A0A518H4Q2"/>
<evidence type="ECO:0000313" key="1">
    <source>
        <dbReference type="EMBL" id="QDV35819.1"/>
    </source>
</evidence>
<gene>
    <name evidence="1" type="ORF">ElP_37270</name>
</gene>
<accession>A0A518H4Q2</accession>
<proteinExistence type="predicted"/>
<sequence length="104" mass="11884">MVHFTCDLCGKDLCAEAPRYVVKIAAYPGFDPDQITDEDLEDDHMEAVAEVLRNEQYEGAEPSQEEGYRGFRYDLCPSCHQKFLKDPLGKDLIRSFDLSDFSNN</sequence>
<dbReference type="RefSeq" id="WP_145271661.1">
    <property type="nucleotide sequence ID" value="NZ_CP036426.1"/>
</dbReference>
<keyword evidence="2" id="KW-1185">Reference proteome</keyword>
<dbReference type="KEGG" id="tpla:ElP_37270"/>
<dbReference type="OrthoDB" id="285275at2"/>